<dbReference type="AlphaFoldDB" id="A0A5B7WVQ6"/>
<dbReference type="Pfam" id="PF04234">
    <property type="entry name" value="CopC"/>
    <property type="match status" value="1"/>
</dbReference>
<evidence type="ECO:0000256" key="6">
    <source>
        <dbReference type="SAM" id="Phobius"/>
    </source>
</evidence>
<dbReference type="InterPro" id="IPR014756">
    <property type="entry name" value="Ig_E-set"/>
</dbReference>
<dbReference type="SUPFAM" id="SSF81296">
    <property type="entry name" value="E set domains"/>
    <property type="match status" value="1"/>
</dbReference>
<dbReference type="InterPro" id="IPR007348">
    <property type="entry name" value="CopC_dom"/>
</dbReference>
<evidence type="ECO:0000259" key="8">
    <source>
        <dbReference type="Pfam" id="PF04234"/>
    </source>
</evidence>
<organism evidence="9 10">
    <name type="scientific">Glutamicibacter creatinolyticus</name>
    <dbReference type="NCBI Taxonomy" id="162496"/>
    <lineage>
        <taxon>Bacteria</taxon>
        <taxon>Bacillati</taxon>
        <taxon>Actinomycetota</taxon>
        <taxon>Actinomycetes</taxon>
        <taxon>Micrococcales</taxon>
        <taxon>Micrococcaceae</taxon>
        <taxon>Glutamicibacter</taxon>
    </lineage>
</organism>
<dbReference type="GO" id="GO:0005886">
    <property type="term" value="C:plasma membrane"/>
    <property type="evidence" value="ECO:0007669"/>
    <property type="project" value="TreeGrafter"/>
</dbReference>
<comment type="subcellular location">
    <subcellularLocation>
        <location evidence="1">Cell envelope</location>
    </subcellularLocation>
</comment>
<dbReference type="GO" id="GO:0006825">
    <property type="term" value="P:copper ion transport"/>
    <property type="evidence" value="ECO:0007669"/>
    <property type="project" value="InterPro"/>
</dbReference>
<protein>
    <submittedName>
        <fullName evidence="9">Copper resistance protein C</fullName>
    </submittedName>
</protein>
<dbReference type="GO" id="GO:0042597">
    <property type="term" value="C:periplasmic space"/>
    <property type="evidence" value="ECO:0007669"/>
    <property type="project" value="InterPro"/>
</dbReference>
<feature type="domain" description="CopC" evidence="8">
    <location>
        <begin position="37"/>
        <end position="133"/>
    </location>
</feature>
<evidence type="ECO:0000256" key="1">
    <source>
        <dbReference type="ARBA" id="ARBA00004196"/>
    </source>
</evidence>
<proteinExistence type="predicted"/>
<reference evidence="9 10" key="1">
    <citation type="submission" date="2018-12" db="EMBL/GenBank/DDBJ databases">
        <title>Complete Genome Sequence of Glutamicibacter creatinolyticus strain LGCM259,isolated from an abscess of a 12-year-old mare in Italy.</title>
        <authorList>
            <person name="Santos R.G."/>
            <person name="Silva A.L."/>
            <person name="Seyffert N."/>
            <person name="Castro T.L.P."/>
            <person name="Attili A.R."/>
            <person name="Rifici C."/>
            <person name="Mazzullo G."/>
            <person name="Brenig B."/>
            <person name="Venanzi F."/>
            <person name="Azevedo V."/>
        </authorList>
    </citation>
    <scope>NUCLEOTIDE SEQUENCE [LARGE SCALE GENOMIC DNA]</scope>
    <source>
        <strain evidence="9 10">LGCM 259</strain>
    </source>
</reference>
<keyword evidence="2" id="KW-0479">Metal-binding</keyword>
<sequence>MKTLAISRQTTYAARLFAALLIAVLAIFTAGTAANAHDQLTGSTPKNESTISESPEQIKLNFSGELQHVEGADMTVVVISNAEGQKFDNELQVKGRDVIATPNQPLPNGEYTVTYRVVSSDGHPIDGTVGFTLEGQAAGSDATETAAAPSTEASDEPGAQDAATQSPEEPATAPQEAAAGISPIVWIIVGVAIFGVAVAVLVNFARRNNMK</sequence>
<accession>A0A5B7WVQ6</accession>
<dbReference type="GO" id="GO:0030313">
    <property type="term" value="C:cell envelope"/>
    <property type="evidence" value="ECO:0007669"/>
    <property type="project" value="UniProtKB-SubCell"/>
</dbReference>
<gene>
    <name evidence="9" type="primary">pcoC</name>
    <name evidence="9" type="ORF">GcLGCM259_2301</name>
</gene>
<dbReference type="EMBL" id="CP034412">
    <property type="protein sequence ID" value="QCY48009.1"/>
    <property type="molecule type" value="Genomic_DNA"/>
</dbReference>
<dbReference type="GO" id="GO:0005507">
    <property type="term" value="F:copper ion binding"/>
    <property type="evidence" value="ECO:0007669"/>
    <property type="project" value="InterPro"/>
</dbReference>
<evidence type="ECO:0000313" key="10">
    <source>
        <dbReference type="Proteomes" id="UP000307000"/>
    </source>
</evidence>
<evidence type="ECO:0000256" key="2">
    <source>
        <dbReference type="ARBA" id="ARBA00022723"/>
    </source>
</evidence>
<keyword evidence="6" id="KW-1133">Transmembrane helix</keyword>
<dbReference type="InterPro" id="IPR014755">
    <property type="entry name" value="Cu-Rt/internalin_Ig-like"/>
</dbReference>
<feature type="compositionally biased region" description="Low complexity" evidence="5">
    <location>
        <begin position="139"/>
        <end position="152"/>
    </location>
</feature>
<name>A0A5B7WVQ6_9MICC</name>
<evidence type="ECO:0000256" key="3">
    <source>
        <dbReference type="ARBA" id="ARBA00022729"/>
    </source>
</evidence>
<dbReference type="GO" id="GO:0046688">
    <property type="term" value="P:response to copper ion"/>
    <property type="evidence" value="ECO:0007669"/>
    <property type="project" value="InterPro"/>
</dbReference>
<dbReference type="Proteomes" id="UP000307000">
    <property type="component" value="Chromosome"/>
</dbReference>
<evidence type="ECO:0000256" key="7">
    <source>
        <dbReference type="SAM" id="SignalP"/>
    </source>
</evidence>
<dbReference type="Gene3D" id="2.60.40.1220">
    <property type="match status" value="1"/>
</dbReference>
<feature type="transmembrane region" description="Helical" evidence="6">
    <location>
        <begin position="184"/>
        <end position="205"/>
    </location>
</feature>
<feature type="region of interest" description="Disordered" evidence="5">
    <location>
        <begin position="139"/>
        <end position="175"/>
    </location>
</feature>
<dbReference type="PANTHER" id="PTHR34820">
    <property type="entry name" value="INNER MEMBRANE PROTEIN YEBZ"/>
    <property type="match status" value="1"/>
</dbReference>
<dbReference type="InterPro" id="IPR032694">
    <property type="entry name" value="CopC/D"/>
</dbReference>
<evidence type="ECO:0000313" key="9">
    <source>
        <dbReference type="EMBL" id="QCY48009.1"/>
    </source>
</evidence>
<keyword evidence="4" id="KW-0186">Copper</keyword>
<feature type="chain" id="PRO_5022938004" evidence="7">
    <location>
        <begin position="37"/>
        <end position="211"/>
    </location>
</feature>
<keyword evidence="3 7" id="KW-0732">Signal</keyword>
<dbReference type="KEGG" id="gcr:GcLGCM259_2301"/>
<dbReference type="PANTHER" id="PTHR34820:SF4">
    <property type="entry name" value="INNER MEMBRANE PROTEIN YEBZ"/>
    <property type="match status" value="1"/>
</dbReference>
<evidence type="ECO:0000256" key="4">
    <source>
        <dbReference type="ARBA" id="ARBA00023008"/>
    </source>
</evidence>
<evidence type="ECO:0000256" key="5">
    <source>
        <dbReference type="SAM" id="MobiDB-lite"/>
    </source>
</evidence>
<keyword evidence="6" id="KW-0472">Membrane</keyword>
<dbReference type="RefSeq" id="WP_175419413.1">
    <property type="nucleotide sequence ID" value="NZ_BAAAGL010000029.1"/>
</dbReference>
<feature type="signal peptide" evidence="7">
    <location>
        <begin position="1"/>
        <end position="36"/>
    </location>
</feature>
<keyword evidence="6" id="KW-0812">Transmembrane</keyword>
<keyword evidence="10" id="KW-1185">Reference proteome</keyword>